<organism evidence="2 3">
    <name type="scientific">Colocasia esculenta</name>
    <name type="common">Wild taro</name>
    <name type="synonym">Arum esculentum</name>
    <dbReference type="NCBI Taxonomy" id="4460"/>
    <lineage>
        <taxon>Eukaryota</taxon>
        <taxon>Viridiplantae</taxon>
        <taxon>Streptophyta</taxon>
        <taxon>Embryophyta</taxon>
        <taxon>Tracheophyta</taxon>
        <taxon>Spermatophyta</taxon>
        <taxon>Magnoliopsida</taxon>
        <taxon>Liliopsida</taxon>
        <taxon>Araceae</taxon>
        <taxon>Aroideae</taxon>
        <taxon>Colocasieae</taxon>
        <taxon>Colocasia</taxon>
    </lineage>
</organism>
<gene>
    <name evidence="2" type="ORF">Taro_011638</name>
</gene>
<dbReference type="Proteomes" id="UP000652761">
    <property type="component" value="Unassembled WGS sequence"/>
</dbReference>
<feature type="compositionally biased region" description="Polar residues" evidence="1">
    <location>
        <begin position="548"/>
        <end position="574"/>
    </location>
</feature>
<feature type="compositionally biased region" description="Basic and acidic residues" evidence="1">
    <location>
        <begin position="192"/>
        <end position="204"/>
    </location>
</feature>
<dbReference type="EMBL" id="NMUH01000439">
    <property type="protein sequence ID" value="MQL79201.1"/>
    <property type="molecule type" value="Genomic_DNA"/>
</dbReference>
<feature type="compositionally biased region" description="Low complexity" evidence="1">
    <location>
        <begin position="575"/>
        <end position="584"/>
    </location>
</feature>
<feature type="region of interest" description="Disordered" evidence="1">
    <location>
        <begin position="181"/>
        <end position="204"/>
    </location>
</feature>
<name>A0A843U6Q8_COLES</name>
<feature type="region of interest" description="Disordered" evidence="1">
    <location>
        <begin position="668"/>
        <end position="742"/>
    </location>
</feature>
<keyword evidence="3" id="KW-1185">Reference proteome</keyword>
<sequence>LGWNATSSLSRSQFRGLKRIGPSFLPFSLFFFPSPSPSGDFFLPPSLCAFQARRRAVRGAPTSWSVRGVRRRCSFLQEGPYGVRASFEVGCRDTSQEATSNLSLSGGDRLAVAFLLLFSFGSCSEGGTLAVAFRGCNWVVVAFYLWGSNDALVAFSRAGGPASGTQTKVHEQLLFSGRPENRKKVHTQRLPQQRERGGGRRRDQRRDVIRRRVINILAASTDAATPVVADREDATRSRRGLASRHQVRIDSLFELFDDLLLFRASVHIATGRAVAIRPIAYASETHLLGRSSQSPSALVLYHNPLFDMDQFWVLADDALPLGLLEEWTNMKKELHDLRRQVDPRKIADISLPSFQYLRVPPQSELPVYRRYSGVGDPYAHLKDFVYESAPHKYDRHLMAYLFRKSLDGPALEWFYSLPPDEGEDFQVVQERFLQQFQDRVGPEYSFVDLVAEKMKPDKDFSTYADRWRSLAAKVRCPMPEEENVKLLISNATPTYRAILAMNDISTMHQLYSRARFIQTQLKDSPIHSMFETPKARYAKKPQGPVTEGIQTNEQVGAVSNPQGPTGRSPYTQQAQQPWNNNNSRQPPPQGQNPPQDQRQYSQVPPPQNGYAPRKPNGPKRAQYPPLPESLADIFAALMSLNALRLPHEKANWNMAADQTKYCVYHRHPGHNQQQQQQQQYQPFQQQYQQQQQQQQPQQPANDLGIIRNPMPQHQPAPNPQPAPPPPPPAHVNPVIHHPPPEAQWTFDDEHEVGKGLGAHLQGRTKNVTSTKKFTKHGLGYPEWATSSSPSRLDHGPLTWSLYEHFVKGPIQPGYNTTIKAPRSAYQILEEQRPNKKKRAEEDTENPDQDDVISSVSLLFEESEAGAEELELEDLISAMAIPVFLPPLPQTAFPASSFPDHRTAIPVCLLSPPQLLIFSAPFAPAFSLTLTAIPVTLHSCFPTSTAIPVMTLIILGVDEALLGLSQEVQKSLQKISSSGLLDDLHAKGMSGKPPLQEIAPLHPNRCRNPLNVRSSLHPDAGVLLRELPFRGADHGLPPCVEGTDCVPHGLLFNVLQASYSLRPEFEGLVAEDIPREDGCPPLCIISHFPTEDQILRGATCSASYTTATATKANPDSVDGNNLLVPGFPWWSSIVPTLGDPKTQECWRSLLGTELSGSIHLFPPPPSSPTCSLSHPRRVWEEEASVLVWGVVPSVAVSFCVSRVCVWRRGGMVATSSLLHLLLLCFFLFRTAGAQMPGESASARGVFSDRGGGRASCGKEGSEVAAQDCGDGKMAKLGSTTGRWMVVFR</sequence>
<feature type="non-terminal residue" evidence="2">
    <location>
        <position position="1"/>
    </location>
</feature>
<evidence type="ECO:0008006" key="4">
    <source>
        <dbReference type="Google" id="ProtNLM"/>
    </source>
</evidence>
<dbReference type="PANTHER" id="PTHR33223">
    <property type="entry name" value="CCHC-TYPE DOMAIN-CONTAINING PROTEIN"/>
    <property type="match status" value="1"/>
</dbReference>
<protein>
    <recommendedName>
        <fullName evidence="4">Retrotransposon gag domain-containing protein</fullName>
    </recommendedName>
</protein>
<accession>A0A843U6Q8</accession>
<dbReference type="PANTHER" id="PTHR33223:SF8">
    <property type="entry name" value="OS04G0172440 PROTEIN"/>
    <property type="match status" value="1"/>
</dbReference>
<feature type="region of interest" description="Disordered" evidence="1">
    <location>
        <begin position="830"/>
        <end position="850"/>
    </location>
</feature>
<feature type="compositionally biased region" description="Pro residues" evidence="1">
    <location>
        <begin position="712"/>
        <end position="741"/>
    </location>
</feature>
<evidence type="ECO:0000313" key="3">
    <source>
        <dbReference type="Proteomes" id="UP000652761"/>
    </source>
</evidence>
<reference evidence="2" key="1">
    <citation type="submission" date="2017-07" db="EMBL/GenBank/DDBJ databases">
        <title>Taro Niue Genome Assembly and Annotation.</title>
        <authorList>
            <person name="Atibalentja N."/>
            <person name="Keating K."/>
            <person name="Fields C.J."/>
        </authorList>
    </citation>
    <scope>NUCLEOTIDE SEQUENCE</scope>
    <source>
        <strain evidence="2">Niue_2</strain>
        <tissue evidence="2">Leaf</tissue>
    </source>
</reference>
<feature type="compositionally biased region" description="Low complexity" evidence="1">
    <location>
        <begin position="672"/>
        <end position="699"/>
    </location>
</feature>
<feature type="compositionally biased region" description="Acidic residues" evidence="1">
    <location>
        <begin position="841"/>
        <end position="850"/>
    </location>
</feature>
<evidence type="ECO:0000313" key="2">
    <source>
        <dbReference type="EMBL" id="MQL79201.1"/>
    </source>
</evidence>
<evidence type="ECO:0000256" key="1">
    <source>
        <dbReference type="SAM" id="MobiDB-lite"/>
    </source>
</evidence>
<proteinExistence type="predicted"/>
<feature type="region of interest" description="Disordered" evidence="1">
    <location>
        <begin position="535"/>
        <end position="625"/>
    </location>
</feature>
<dbReference type="OrthoDB" id="1737504at2759"/>
<comment type="caution">
    <text evidence="2">The sequence shown here is derived from an EMBL/GenBank/DDBJ whole genome shotgun (WGS) entry which is preliminary data.</text>
</comment>